<evidence type="ECO:0000256" key="1">
    <source>
        <dbReference type="SAM" id="MobiDB-lite"/>
    </source>
</evidence>
<feature type="region of interest" description="Disordered" evidence="1">
    <location>
        <begin position="1"/>
        <end position="42"/>
    </location>
</feature>
<gene>
    <name evidence="2" type="ORF">E2C01_100532</name>
</gene>
<sequence>MLTSTSETRPTFPTSLLGSPVEGVTQVEEEGKEEEEAQQVPNSECLTGASLAQLSAAAASSQDSRWE</sequence>
<dbReference type="AlphaFoldDB" id="A0A5B7K761"/>
<organism evidence="2 3">
    <name type="scientific">Portunus trituberculatus</name>
    <name type="common">Swimming crab</name>
    <name type="synonym">Neptunus trituberculatus</name>
    <dbReference type="NCBI Taxonomy" id="210409"/>
    <lineage>
        <taxon>Eukaryota</taxon>
        <taxon>Metazoa</taxon>
        <taxon>Ecdysozoa</taxon>
        <taxon>Arthropoda</taxon>
        <taxon>Crustacea</taxon>
        <taxon>Multicrustacea</taxon>
        <taxon>Malacostraca</taxon>
        <taxon>Eumalacostraca</taxon>
        <taxon>Eucarida</taxon>
        <taxon>Decapoda</taxon>
        <taxon>Pleocyemata</taxon>
        <taxon>Brachyura</taxon>
        <taxon>Eubrachyura</taxon>
        <taxon>Portunoidea</taxon>
        <taxon>Portunidae</taxon>
        <taxon>Portuninae</taxon>
        <taxon>Portunus</taxon>
    </lineage>
</organism>
<evidence type="ECO:0000313" key="3">
    <source>
        <dbReference type="Proteomes" id="UP000324222"/>
    </source>
</evidence>
<dbReference type="Proteomes" id="UP000324222">
    <property type="component" value="Unassembled WGS sequence"/>
</dbReference>
<feature type="compositionally biased region" description="Polar residues" evidence="1">
    <location>
        <begin position="1"/>
        <end position="17"/>
    </location>
</feature>
<comment type="caution">
    <text evidence="2">The sequence shown here is derived from an EMBL/GenBank/DDBJ whole genome shotgun (WGS) entry which is preliminary data.</text>
</comment>
<keyword evidence="3" id="KW-1185">Reference proteome</keyword>
<dbReference type="EMBL" id="VSRR010142991">
    <property type="protein sequence ID" value="MPD04821.1"/>
    <property type="molecule type" value="Genomic_DNA"/>
</dbReference>
<reference evidence="2 3" key="1">
    <citation type="submission" date="2019-05" db="EMBL/GenBank/DDBJ databases">
        <title>Another draft genome of Portunus trituberculatus and its Hox gene families provides insights of decapod evolution.</title>
        <authorList>
            <person name="Jeong J.-H."/>
            <person name="Song I."/>
            <person name="Kim S."/>
            <person name="Choi T."/>
            <person name="Kim D."/>
            <person name="Ryu S."/>
            <person name="Kim W."/>
        </authorList>
    </citation>
    <scope>NUCLEOTIDE SEQUENCE [LARGE SCALE GENOMIC DNA]</scope>
    <source>
        <tissue evidence="2">Muscle</tissue>
    </source>
</reference>
<protein>
    <submittedName>
        <fullName evidence="2">Uncharacterized protein</fullName>
    </submittedName>
</protein>
<proteinExistence type="predicted"/>
<feature type="compositionally biased region" description="Acidic residues" evidence="1">
    <location>
        <begin position="27"/>
        <end position="37"/>
    </location>
</feature>
<accession>A0A5B7K761</accession>
<name>A0A5B7K761_PORTR</name>
<evidence type="ECO:0000313" key="2">
    <source>
        <dbReference type="EMBL" id="MPD04821.1"/>
    </source>
</evidence>